<dbReference type="InterPro" id="IPR050832">
    <property type="entry name" value="Bact_Acetyltransf"/>
</dbReference>
<comment type="caution">
    <text evidence="4">The sequence shown here is derived from an EMBL/GenBank/DDBJ whole genome shotgun (WGS) entry which is preliminary data.</text>
</comment>
<sequence length="150" mass="16757">MTDLDIQRVDGTAGDEQLEAWRYVHNTIIPAHVLSLADVRERATRNHLELAYEDGVLVGNSTVRPPAGDDAVAMVIARVLAEHRGRGLGEQLYERALRRARDLGARVIETCVLESNENGLRFAVKHGFAETDRYQLDGDPAWWIDLRLAG</sequence>
<keyword evidence="5" id="KW-1185">Reference proteome</keyword>
<protein>
    <submittedName>
        <fullName evidence="4">GNAT family N-acetyltransferase</fullName>
    </submittedName>
</protein>
<dbReference type="InterPro" id="IPR016181">
    <property type="entry name" value="Acyl_CoA_acyltransferase"/>
</dbReference>
<name>A0ABV3ARB4_9ACTN</name>
<dbReference type="Pfam" id="PF00583">
    <property type="entry name" value="Acetyltransf_1"/>
    <property type="match status" value="1"/>
</dbReference>
<accession>A0ABV3ARB4</accession>
<gene>
    <name evidence="4" type="ORF">ABZ931_00665</name>
</gene>
<dbReference type="PANTHER" id="PTHR43877">
    <property type="entry name" value="AMINOALKYLPHOSPHONATE N-ACETYLTRANSFERASE-RELATED-RELATED"/>
    <property type="match status" value="1"/>
</dbReference>
<evidence type="ECO:0000256" key="2">
    <source>
        <dbReference type="ARBA" id="ARBA00023315"/>
    </source>
</evidence>
<organism evidence="4 5">
    <name type="scientific">Streptomyces neyagawaensis</name>
    <dbReference type="NCBI Taxonomy" id="42238"/>
    <lineage>
        <taxon>Bacteria</taxon>
        <taxon>Bacillati</taxon>
        <taxon>Actinomycetota</taxon>
        <taxon>Actinomycetes</taxon>
        <taxon>Kitasatosporales</taxon>
        <taxon>Streptomycetaceae</taxon>
        <taxon>Streptomyces</taxon>
    </lineage>
</organism>
<evidence type="ECO:0000256" key="1">
    <source>
        <dbReference type="ARBA" id="ARBA00022679"/>
    </source>
</evidence>
<reference evidence="4 5" key="1">
    <citation type="submission" date="2024-06" db="EMBL/GenBank/DDBJ databases">
        <title>The Natural Products Discovery Center: Release of the First 8490 Sequenced Strains for Exploring Actinobacteria Biosynthetic Diversity.</title>
        <authorList>
            <person name="Kalkreuter E."/>
            <person name="Kautsar S.A."/>
            <person name="Yang D."/>
            <person name="Bader C.D."/>
            <person name="Teijaro C.N."/>
            <person name="Fluegel L."/>
            <person name="Davis C.M."/>
            <person name="Simpson J.R."/>
            <person name="Lauterbach L."/>
            <person name="Steele A.D."/>
            <person name="Gui C."/>
            <person name="Meng S."/>
            <person name="Li G."/>
            <person name="Viehrig K."/>
            <person name="Ye F."/>
            <person name="Su P."/>
            <person name="Kiefer A.F."/>
            <person name="Nichols A."/>
            <person name="Cepeda A.J."/>
            <person name="Yan W."/>
            <person name="Fan B."/>
            <person name="Jiang Y."/>
            <person name="Adhikari A."/>
            <person name="Zheng C.-J."/>
            <person name="Schuster L."/>
            <person name="Cowan T.M."/>
            <person name="Smanski M.J."/>
            <person name="Chevrette M.G."/>
            <person name="De Carvalho L.P.S."/>
            <person name="Shen B."/>
        </authorList>
    </citation>
    <scope>NUCLEOTIDE SEQUENCE [LARGE SCALE GENOMIC DNA]</scope>
    <source>
        <strain evidence="4 5">NPDC046851</strain>
    </source>
</reference>
<dbReference type="EMBL" id="JBEYXT010000002">
    <property type="protein sequence ID" value="MEU6799524.1"/>
    <property type="molecule type" value="Genomic_DNA"/>
</dbReference>
<dbReference type="Proteomes" id="UP001551189">
    <property type="component" value="Unassembled WGS sequence"/>
</dbReference>
<evidence type="ECO:0000259" key="3">
    <source>
        <dbReference type="PROSITE" id="PS51186"/>
    </source>
</evidence>
<evidence type="ECO:0000313" key="4">
    <source>
        <dbReference type="EMBL" id="MEU6799524.1"/>
    </source>
</evidence>
<keyword evidence="2" id="KW-0012">Acyltransferase</keyword>
<dbReference type="RefSeq" id="WP_359689620.1">
    <property type="nucleotide sequence ID" value="NZ_JBEYXT010000002.1"/>
</dbReference>
<dbReference type="InterPro" id="IPR000182">
    <property type="entry name" value="GNAT_dom"/>
</dbReference>
<evidence type="ECO:0000313" key="5">
    <source>
        <dbReference type="Proteomes" id="UP001551189"/>
    </source>
</evidence>
<proteinExistence type="predicted"/>
<dbReference type="Gene3D" id="3.40.630.30">
    <property type="match status" value="1"/>
</dbReference>
<dbReference type="SUPFAM" id="SSF55729">
    <property type="entry name" value="Acyl-CoA N-acyltransferases (Nat)"/>
    <property type="match status" value="1"/>
</dbReference>
<keyword evidence="1" id="KW-0808">Transferase</keyword>
<feature type="domain" description="N-acetyltransferase" evidence="3">
    <location>
        <begin position="4"/>
        <end position="149"/>
    </location>
</feature>
<dbReference type="CDD" id="cd04301">
    <property type="entry name" value="NAT_SF"/>
    <property type="match status" value="1"/>
</dbReference>
<dbReference type="PROSITE" id="PS51186">
    <property type="entry name" value="GNAT"/>
    <property type="match status" value="1"/>
</dbReference>